<accession>A0AAW1WW02</accession>
<evidence type="ECO:0000256" key="1">
    <source>
        <dbReference type="PIRSR" id="PIRSR602401-1"/>
    </source>
</evidence>
<dbReference type="PRINTS" id="PR00385">
    <property type="entry name" value="P450"/>
</dbReference>
<evidence type="ECO:0000313" key="4">
    <source>
        <dbReference type="EMBL" id="KAK9927465.1"/>
    </source>
</evidence>
<dbReference type="Proteomes" id="UP001457282">
    <property type="component" value="Unassembled WGS sequence"/>
</dbReference>
<feature type="transmembrane region" description="Helical" evidence="3">
    <location>
        <begin position="17"/>
        <end position="37"/>
    </location>
</feature>
<dbReference type="PANTHER" id="PTHR47951:SF7">
    <property type="entry name" value="FLAVONOID 3',5'-HYDROXYLASE-LIKE ISOFORM X1"/>
    <property type="match status" value="1"/>
</dbReference>
<protein>
    <recommendedName>
        <fullName evidence="6">Cytochrome P450</fullName>
    </recommendedName>
</protein>
<dbReference type="FunFam" id="1.10.630.10:FF:000207">
    <property type="entry name" value="Putative cytochrome P450 superfamily protein"/>
    <property type="match status" value="1"/>
</dbReference>
<keyword evidence="1 2" id="KW-0479">Metal-binding</keyword>
<keyword evidence="1 2" id="KW-0408">Iron</keyword>
<evidence type="ECO:0000256" key="2">
    <source>
        <dbReference type="RuleBase" id="RU000461"/>
    </source>
</evidence>
<name>A0AAW1WW02_RUBAR</name>
<dbReference type="Pfam" id="PF00067">
    <property type="entry name" value="p450"/>
    <property type="match status" value="1"/>
</dbReference>
<dbReference type="PANTHER" id="PTHR47951">
    <property type="entry name" value="OS08G0547900 PROTEIN"/>
    <property type="match status" value="1"/>
</dbReference>
<dbReference type="PROSITE" id="PS00086">
    <property type="entry name" value="CYTOCHROME_P450"/>
    <property type="match status" value="1"/>
</dbReference>
<dbReference type="GO" id="GO:0005506">
    <property type="term" value="F:iron ion binding"/>
    <property type="evidence" value="ECO:0007669"/>
    <property type="project" value="InterPro"/>
</dbReference>
<comment type="caution">
    <text evidence="4">The sequence shown here is derived from an EMBL/GenBank/DDBJ whole genome shotgun (WGS) entry which is preliminary data.</text>
</comment>
<gene>
    <name evidence="4" type="ORF">M0R45_024648</name>
</gene>
<evidence type="ECO:0008006" key="6">
    <source>
        <dbReference type="Google" id="ProtNLM"/>
    </source>
</evidence>
<keyword evidence="5" id="KW-1185">Reference proteome</keyword>
<dbReference type="AlphaFoldDB" id="A0AAW1WW02"/>
<dbReference type="GO" id="GO:0016705">
    <property type="term" value="F:oxidoreductase activity, acting on paired donors, with incorporation or reduction of molecular oxygen"/>
    <property type="evidence" value="ECO:0007669"/>
    <property type="project" value="InterPro"/>
</dbReference>
<keyword evidence="3" id="KW-1133">Transmembrane helix</keyword>
<keyword evidence="3" id="KW-0472">Membrane</keyword>
<sequence>MGSSLWITRIHDKDENLAAILTLLFMVSSLLWFLWIWKKSNTNPTPPLPPGPRGLPLLGYLPFLGANLHLQFTDMARVYGPIFKLQLGTKLCIVVSSPELVKQVVRDQDTTFSNRDPTISALIASYGATDIAFGSYGSDWRKLRKVFVSQMLSKTNLDDCYAMRKEEVHKSISHIYSDKSGNPTDLGQFAFSTSINTSMRMLWGDTLQGEKWSDFGEKYRKVVSEMVGLFAKPNISDYFPVLARFDLQGIERQTKKFQTVIDQLLTCAIEEQMKKLASAQNGGVQEKHGRKDFLRFLLENNNNHEDGSTTPLTVQQLKAVLTDVIVGGTDTTATMVEWVLTELMQHPEEMTRVQAELTQTVGLDDLVEEFHLPKLHYLDAVIKETFRLHPALPLLVPRRPSQSTTIGGYYIPKGSTVFLNVWAIHRDSSVWDDPLEFRPQRFLNTDPSNSFDYKGNKFQYLPFGSGRRICAGISLAERLLIYVLASLLHSFDWKLPNDATLDLSDKFGIVTKKRIPLIAVPTPRLSNLELYA</sequence>
<dbReference type="InterPro" id="IPR001128">
    <property type="entry name" value="Cyt_P450"/>
</dbReference>
<organism evidence="4 5">
    <name type="scientific">Rubus argutus</name>
    <name type="common">Southern blackberry</name>
    <dbReference type="NCBI Taxonomy" id="59490"/>
    <lineage>
        <taxon>Eukaryota</taxon>
        <taxon>Viridiplantae</taxon>
        <taxon>Streptophyta</taxon>
        <taxon>Embryophyta</taxon>
        <taxon>Tracheophyta</taxon>
        <taxon>Spermatophyta</taxon>
        <taxon>Magnoliopsida</taxon>
        <taxon>eudicotyledons</taxon>
        <taxon>Gunneridae</taxon>
        <taxon>Pentapetalae</taxon>
        <taxon>rosids</taxon>
        <taxon>fabids</taxon>
        <taxon>Rosales</taxon>
        <taxon>Rosaceae</taxon>
        <taxon>Rosoideae</taxon>
        <taxon>Rosoideae incertae sedis</taxon>
        <taxon>Rubus</taxon>
    </lineage>
</organism>
<comment type="similarity">
    <text evidence="2">Belongs to the cytochrome P450 family.</text>
</comment>
<evidence type="ECO:0000313" key="5">
    <source>
        <dbReference type="Proteomes" id="UP001457282"/>
    </source>
</evidence>
<keyword evidence="1 2" id="KW-0349">Heme</keyword>
<dbReference type="PRINTS" id="PR00463">
    <property type="entry name" value="EP450I"/>
</dbReference>
<dbReference type="Gene3D" id="1.10.630.10">
    <property type="entry name" value="Cytochrome P450"/>
    <property type="match status" value="1"/>
</dbReference>
<proteinExistence type="inferred from homology"/>
<dbReference type="EMBL" id="JBEDUW010000005">
    <property type="protein sequence ID" value="KAK9927465.1"/>
    <property type="molecule type" value="Genomic_DNA"/>
</dbReference>
<dbReference type="SUPFAM" id="SSF48264">
    <property type="entry name" value="Cytochrome P450"/>
    <property type="match status" value="1"/>
</dbReference>
<dbReference type="GO" id="GO:0020037">
    <property type="term" value="F:heme binding"/>
    <property type="evidence" value="ECO:0007669"/>
    <property type="project" value="InterPro"/>
</dbReference>
<evidence type="ECO:0000256" key="3">
    <source>
        <dbReference type="SAM" id="Phobius"/>
    </source>
</evidence>
<comment type="cofactor">
    <cofactor evidence="1">
        <name>heme</name>
        <dbReference type="ChEBI" id="CHEBI:30413"/>
    </cofactor>
</comment>
<reference evidence="4 5" key="1">
    <citation type="journal article" date="2023" name="G3 (Bethesda)">
        <title>A chromosome-length genome assembly and annotation of blackberry (Rubus argutus, cv. 'Hillquist').</title>
        <authorList>
            <person name="Bruna T."/>
            <person name="Aryal R."/>
            <person name="Dudchenko O."/>
            <person name="Sargent D.J."/>
            <person name="Mead D."/>
            <person name="Buti M."/>
            <person name="Cavallini A."/>
            <person name="Hytonen T."/>
            <person name="Andres J."/>
            <person name="Pham M."/>
            <person name="Weisz D."/>
            <person name="Mascagni F."/>
            <person name="Usai G."/>
            <person name="Natali L."/>
            <person name="Bassil N."/>
            <person name="Fernandez G.E."/>
            <person name="Lomsadze A."/>
            <person name="Armour M."/>
            <person name="Olukolu B."/>
            <person name="Poorten T."/>
            <person name="Britton C."/>
            <person name="Davik J."/>
            <person name="Ashrafi H."/>
            <person name="Aiden E.L."/>
            <person name="Borodovsky M."/>
            <person name="Worthington M."/>
        </authorList>
    </citation>
    <scope>NUCLEOTIDE SEQUENCE [LARGE SCALE GENOMIC DNA]</scope>
    <source>
        <strain evidence="4">PI 553951</strain>
    </source>
</reference>
<dbReference type="InterPro" id="IPR002401">
    <property type="entry name" value="Cyt_P450_E_grp-I"/>
</dbReference>
<feature type="binding site" description="axial binding residue" evidence="1">
    <location>
        <position position="470"/>
    </location>
    <ligand>
        <name>heme</name>
        <dbReference type="ChEBI" id="CHEBI:30413"/>
    </ligand>
    <ligandPart>
        <name>Fe</name>
        <dbReference type="ChEBI" id="CHEBI:18248"/>
    </ligandPart>
</feature>
<keyword evidence="2" id="KW-0560">Oxidoreductase</keyword>
<dbReference type="GO" id="GO:0004497">
    <property type="term" value="F:monooxygenase activity"/>
    <property type="evidence" value="ECO:0007669"/>
    <property type="project" value="UniProtKB-KW"/>
</dbReference>
<dbReference type="InterPro" id="IPR036396">
    <property type="entry name" value="Cyt_P450_sf"/>
</dbReference>
<keyword evidence="2" id="KW-0503">Monooxygenase</keyword>
<dbReference type="InterPro" id="IPR017972">
    <property type="entry name" value="Cyt_P450_CS"/>
</dbReference>
<keyword evidence="3" id="KW-0812">Transmembrane</keyword>